<name>A0A7Y3RNM5_9PROT</name>
<dbReference type="RefSeq" id="WP_173199777.1">
    <property type="nucleotide sequence ID" value="NZ_JABFCX010000003.1"/>
</dbReference>
<protein>
    <recommendedName>
        <fullName evidence="1">MAE-28990/MAE-18760-like HEPN domain-containing protein</fullName>
    </recommendedName>
</protein>
<evidence type="ECO:0000313" key="2">
    <source>
        <dbReference type="EMBL" id="NNU16886.1"/>
    </source>
</evidence>
<dbReference type="Pfam" id="PF18737">
    <property type="entry name" value="HEPN_MAE_28990"/>
    <property type="match status" value="1"/>
</dbReference>
<evidence type="ECO:0000313" key="3">
    <source>
        <dbReference type="Proteomes" id="UP000536835"/>
    </source>
</evidence>
<dbReference type="Proteomes" id="UP000536835">
    <property type="component" value="Unassembled WGS sequence"/>
</dbReference>
<dbReference type="AlphaFoldDB" id="A0A7Y3RNM5"/>
<comment type="caution">
    <text evidence="2">The sequence shown here is derived from an EMBL/GenBank/DDBJ whole genome shotgun (WGS) entry which is preliminary data.</text>
</comment>
<accession>A0A7Y3RNM5</accession>
<proteinExistence type="predicted"/>
<dbReference type="InterPro" id="IPR040788">
    <property type="entry name" value="HEPN_MAE_28990"/>
</dbReference>
<organism evidence="2 3">
    <name type="scientific">Parvularcula mediterranea</name>
    <dbReference type="NCBI Taxonomy" id="2732508"/>
    <lineage>
        <taxon>Bacteria</taxon>
        <taxon>Pseudomonadati</taxon>
        <taxon>Pseudomonadota</taxon>
        <taxon>Alphaproteobacteria</taxon>
        <taxon>Parvularculales</taxon>
        <taxon>Parvularculaceae</taxon>
        <taxon>Parvularcula</taxon>
    </lineage>
</organism>
<keyword evidence="3" id="KW-1185">Reference proteome</keyword>
<feature type="domain" description="MAE-28990/MAE-18760-like HEPN" evidence="1">
    <location>
        <begin position="10"/>
        <end position="205"/>
    </location>
</feature>
<gene>
    <name evidence="2" type="ORF">HK107_11210</name>
</gene>
<reference evidence="2 3" key="1">
    <citation type="submission" date="2020-05" db="EMBL/GenBank/DDBJ databases">
        <title>Parvularcula mediterraneae sp. nov., isolated from polypropylene straw from shallow seawater of the seashore of Laganas in Zakynthos island, Greece.</title>
        <authorList>
            <person name="Szabo I."/>
            <person name="Al-Omari J."/>
            <person name="Rado J."/>
            <person name="Szerdahelyi G.S."/>
        </authorList>
    </citation>
    <scope>NUCLEOTIDE SEQUENCE [LARGE SCALE GENOMIC DNA]</scope>
    <source>
        <strain evidence="2 3">ZS-1/3</strain>
    </source>
</reference>
<evidence type="ECO:0000259" key="1">
    <source>
        <dbReference type="Pfam" id="PF18737"/>
    </source>
</evidence>
<dbReference type="EMBL" id="JABFCX010000003">
    <property type="protein sequence ID" value="NNU16886.1"/>
    <property type="molecule type" value="Genomic_DNA"/>
</dbReference>
<sequence length="209" mass="23964">MTPDEAFDRIDQARLSRARSLSNTKQKFTSNLFGVDTSNIASQSVVVLCYAHWEGFYADCVKTYIDFLVARGQRVRETNWLFMVGVLDGAFQSLVDRNASWEAKLDFVESLETRLDTDFSGFNRTCVKPRSNLDADQIALNGRILGIQFEQVHHDRLRINRQLVKWRHEVAHGNEPDLSDVNIVDHCNLTISLLLHIADKFQEKIVSHL</sequence>